<evidence type="ECO:0000256" key="2">
    <source>
        <dbReference type="ARBA" id="ARBA00022679"/>
    </source>
</evidence>
<dbReference type="PROSITE" id="PS51186">
    <property type="entry name" value="GNAT"/>
    <property type="match status" value="1"/>
</dbReference>
<evidence type="ECO:0000256" key="1">
    <source>
        <dbReference type="ARBA" id="ARBA00022603"/>
    </source>
</evidence>
<organism evidence="5 6">
    <name type="scientific">Thermobifida halotolerans</name>
    <dbReference type="NCBI Taxonomy" id="483545"/>
    <lineage>
        <taxon>Bacteria</taxon>
        <taxon>Bacillati</taxon>
        <taxon>Actinomycetota</taxon>
        <taxon>Actinomycetes</taxon>
        <taxon>Streptosporangiales</taxon>
        <taxon>Nocardiopsidaceae</taxon>
        <taxon>Thermobifida</taxon>
    </lineage>
</organism>
<feature type="domain" description="N-acetyltransferase" evidence="4">
    <location>
        <begin position="263"/>
        <end position="410"/>
    </location>
</feature>
<dbReference type="Gene3D" id="3.40.630.30">
    <property type="match status" value="1"/>
</dbReference>
<keyword evidence="3" id="KW-0949">S-adenosyl-L-methionine</keyword>
<dbReference type="Pfam" id="PF00583">
    <property type="entry name" value="Acetyltransf_1"/>
    <property type="match status" value="1"/>
</dbReference>
<evidence type="ECO:0000259" key="4">
    <source>
        <dbReference type="PROSITE" id="PS51186"/>
    </source>
</evidence>
<dbReference type="InterPro" id="IPR016181">
    <property type="entry name" value="Acyl_CoA_acyltransferase"/>
</dbReference>
<dbReference type="SUPFAM" id="SSF53335">
    <property type="entry name" value="S-adenosyl-L-methionine-dependent methyltransferases"/>
    <property type="match status" value="1"/>
</dbReference>
<dbReference type="InterPro" id="IPR000182">
    <property type="entry name" value="GNAT_dom"/>
</dbReference>
<dbReference type="GO" id="GO:0032259">
    <property type="term" value="P:methylation"/>
    <property type="evidence" value="ECO:0007669"/>
    <property type="project" value="UniProtKB-KW"/>
</dbReference>
<dbReference type="SUPFAM" id="SSF55729">
    <property type="entry name" value="Acyl-CoA N-acyltransferases (Nat)"/>
    <property type="match status" value="1"/>
</dbReference>
<evidence type="ECO:0000256" key="3">
    <source>
        <dbReference type="ARBA" id="ARBA00022691"/>
    </source>
</evidence>
<dbReference type="InterPro" id="IPR029063">
    <property type="entry name" value="SAM-dependent_MTases_sf"/>
</dbReference>
<proteinExistence type="predicted"/>
<keyword evidence="1" id="KW-0489">Methyltransferase</keyword>
<dbReference type="Gene3D" id="3.40.50.150">
    <property type="entry name" value="Vaccinia Virus protein VP39"/>
    <property type="match status" value="1"/>
</dbReference>
<dbReference type="GO" id="GO:0008168">
    <property type="term" value="F:methyltransferase activity"/>
    <property type="evidence" value="ECO:0007669"/>
    <property type="project" value="UniProtKB-KW"/>
</dbReference>
<accession>A0AA97M5L6</accession>
<dbReference type="EMBL" id="CP063196">
    <property type="protein sequence ID" value="UOE21190.1"/>
    <property type="molecule type" value="Genomic_DNA"/>
</dbReference>
<protein>
    <submittedName>
        <fullName evidence="5">GNAT family N-acetyltransferase</fullName>
    </submittedName>
</protein>
<dbReference type="GO" id="GO:0016747">
    <property type="term" value="F:acyltransferase activity, transferring groups other than amino-acyl groups"/>
    <property type="evidence" value="ECO:0007669"/>
    <property type="project" value="InterPro"/>
</dbReference>
<dbReference type="Pfam" id="PF13649">
    <property type="entry name" value="Methyltransf_25"/>
    <property type="match status" value="1"/>
</dbReference>
<keyword evidence="6" id="KW-1185">Reference proteome</keyword>
<sequence>MSEPSVDSVTEAFFALHRALPRQGPGSDATTRRLLELAGPLPPRPRVLDAGCGPGRSALLLAAEADADVVAVDLHQPFLDELDAAAARHGLTERVTTLNRSMADLPHPDHSFDAVWAEGSVYTIGFDTALRAWRRLLAPGGVLVVTEIEWATCAPSRKARDFWEGVYPLRTTRGNVSAAEAAGYRVDALWPLPDDDWWREYYTPLTERIATADPTRPGMARAVAALREEIALRREHGAHYRYTGYVLRPDTAAQNGAAGPATWTVRAEAPGDAAAVRDIHLAAFPTAEEADLVDALRGDADAWIPGLSLVVQAPDGALVGHVLFTRCHVDGHPALALAPCAVLPAHQRRGAGTSAIRAGLAAARARGENLVLVLGHADYYPRFGFAPASRWGIRPPFEVPDEAMMGLALDPTRPVPSGVIAYPAAFGV</sequence>
<dbReference type="CDD" id="cd02440">
    <property type="entry name" value="AdoMet_MTases"/>
    <property type="match status" value="1"/>
</dbReference>
<evidence type="ECO:0000313" key="5">
    <source>
        <dbReference type="EMBL" id="UOE21190.1"/>
    </source>
</evidence>
<dbReference type="PANTHER" id="PTHR43464:SF19">
    <property type="entry name" value="UBIQUINONE BIOSYNTHESIS O-METHYLTRANSFERASE, MITOCHONDRIAL"/>
    <property type="match status" value="1"/>
</dbReference>
<dbReference type="AlphaFoldDB" id="A0AA97M5L6"/>
<dbReference type="InterPro" id="IPR041698">
    <property type="entry name" value="Methyltransf_25"/>
</dbReference>
<keyword evidence="2" id="KW-0808">Transferase</keyword>
<evidence type="ECO:0000313" key="6">
    <source>
        <dbReference type="Proteomes" id="UP000265719"/>
    </source>
</evidence>
<reference evidence="5" key="1">
    <citation type="submission" date="2020-10" db="EMBL/GenBank/DDBJ databases">
        <title>De novo genome project of the cellulose decomposer Thermobifida halotolerans type strain.</title>
        <authorList>
            <person name="Nagy I."/>
            <person name="Horvath B."/>
            <person name="Kukolya J."/>
            <person name="Nagy I."/>
            <person name="Orsini M."/>
        </authorList>
    </citation>
    <scope>NUCLEOTIDE SEQUENCE</scope>
    <source>
        <strain evidence="5">DSM 44931</strain>
    </source>
</reference>
<gene>
    <name evidence="5" type="ORF">NI17_008630</name>
</gene>
<dbReference type="Proteomes" id="UP000265719">
    <property type="component" value="Chromosome"/>
</dbReference>
<dbReference type="PANTHER" id="PTHR43464">
    <property type="entry name" value="METHYLTRANSFERASE"/>
    <property type="match status" value="1"/>
</dbReference>
<dbReference type="KEGG" id="thao:NI17_008630"/>
<name>A0AA97M5L6_9ACTN</name>